<dbReference type="SMART" id="SM00857">
    <property type="entry name" value="Resolvase"/>
    <property type="match status" value="1"/>
</dbReference>
<keyword evidence="2" id="KW-0238">DNA-binding</keyword>
<feature type="coiled-coil region" evidence="6">
    <location>
        <begin position="434"/>
        <end position="461"/>
    </location>
</feature>
<evidence type="ECO:0000256" key="6">
    <source>
        <dbReference type="SAM" id="Coils"/>
    </source>
</evidence>
<dbReference type="Pfam" id="PF00239">
    <property type="entry name" value="Resolvase"/>
    <property type="match status" value="1"/>
</dbReference>
<dbReference type="InterPro" id="IPR050639">
    <property type="entry name" value="SSR_resolvase"/>
</dbReference>
<dbReference type="InterPro" id="IPR025827">
    <property type="entry name" value="Zn_ribbon_recom_dom"/>
</dbReference>
<dbReference type="InterPro" id="IPR011109">
    <property type="entry name" value="DNA_bind_recombinase_dom"/>
</dbReference>
<dbReference type="eggNOG" id="COG1961">
    <property type="taxonomic scope" value="Bacteria"/>
</dbReference>
<name>B0SYD9_CAUSK</name>
<dbReference type="Gene3D" id="3.90.1750.20">
    <property type="entry name" value="Putative Large Serine Recombinase, Chain B, Domain 2"/>
    <property type="match status" value="1"/>
</dbReference>
<dbReference type="OrthoDB" id="9791494at2"/>
<accession>B0SYD9</accession>
<evidence type="ECO:0000259" key="8">
    <source>
        <dbReference type="PROSITE" id="PS51736"/>
    </source>
</evidence>
<keyword evidence="7" id="KW-0472">Membrane</keyword>
<dbReference type="EMBL" id="CP000927">
    <property type="protein sequence ID" value="ABZ73306.1"/>
    <property type="molecule type" value="Genomic_DNA"/>
</dbReference>
<keyword evidence="6" id="KW-0175">Coiled coil</keyword>
<dbReference type="PROSITE" id="PS51736">
    <property type="entry name" value="RECOMBINASES_3"/>
    <property type="match status" value="1"/>
</dbReference>
<proteinExistence type="predicted"/>
<organism evidence="10">
    <name type="scientific">Caulobacter sp. (strain K31)</name>
    <dbReference type="NCBI Taxonomy" id="366602"/>
    <lineage>
        <taxon>Bacteria</taxon>
        <taxon>Pseudomonadati</taxon>
        <taxon>Pseudomonadota</taxon>
        <taxon>Alphaproteobacteria</taxon>
        <taxon>Caulobacterales</taxon>
        <taxon>Caulobacteraceae</taxon>
        <taxon>Caulobacter</taxon>
    </lineage>
</organism>
<keyword evidence="7" id="KW-0812">Transmembrane</keyword>
<evidence type="ECO:0000256" key="1">
    <source>
        <dbReference type="ARBA" id="ARBA00022908"/>
    </source>
</evidence>
<feature type="domain" description="Recombinase" evidence="9">
    <location>
        <begin position="171"/>
        <end position="302"/>
    </location>
</feature>
<reference evidence="10" key="1">
    <citation type="submission" date="2008-01" db="EMBL/GenBank/DDBJ databases">
        <title>Complete sequence of chromosome of Caulobacter sp. K31.</title>
        <authorList>
            <consortium name="US DOE Joint Genome Institute"/>
            <person name="Copeland A."/>
            <person name="Lucas S."/>
            <person name="Lapidus A."/>
            <person name="Barry K."/>
            <person name="Glavina del Rio T."/>
            <person name="Dalin E."/>
            <person name="Tice H."/>
            <person name="Pitluck S."/>
            <person name="Bruce D."/>
            <person name="Goodwin L."/>
            <person name="Thompson L.S."/>
            <person name="Brettin T."/>
            <person name="Detter J.C."/>
            <person name="Han C."/>
            <person name="Schmutz J."/>
            <person name="Larimer F."/>
            <person name="Land M."/>
            <person name="Hauser L."/>
            <person name="Kyrpides N."/>
            <person name="Kim E."/>
            <person name="Stephens C."/>
            <person name="Richardson P."/>
        </authorList>
    </citation>
    <scope>NUCLEOTIDE SEQUENCE [LARGE SCALE GENOMIC DNA]</scope>
    <source>
        <strain evidence="10">K31</strain>
    </source>
</reference>
<evidence type="ECO:0000256" key="5">
    <source>
        <dbReference type="PROSITE-ProRule" id="PRU10137"/>
    </source>
</evidence>
<feature type="domain" description="Resolvase/invertase-type recombinase catalytic" evidence="8">
    <location>
        <begin position="15"/>
        <end position="167"/>
    </location>
</feature>
<dbReference type="HOGENOM" id="CLU_010686_18_11_5"/>
<dbReference type="GO" id="GO:0003677">
    <property type="term" value="F:DNA binding"/>
    <property type="evidence" value="ECO:0007669"/>
    <property type="project" value="UniProtKB-KW"/>
</dbReference>
<dbReference type="SUPFAM" id="SSF53041">
    <property type="entry name" value="Resolvase-like"/>
    <property type="match status" value="1"/>
</dbReference>
<dbReference type="GO" id="GO:0015074">
    <property type="term" value="P:DNA integration"/>
    <property type="evidence" value="ECO:0007669"/>
    <property type="project" value="UniProtKB-KW"/>
</dbReference>
<dbReference type="Pfam" id="PF07508">
    <property type="entry name" value="Recombinase"/>
    <property type="match status" value="1"/>
</dbReference>
<protein>
    <submittedName>
        <fullName evidence="10">Resolvase domain</fullName>
    </submittedName>
</protein>
<dbReference type="PANTHER" id="PTHR30461">
    <property type="entry name" value="DNA-INVERTASE FROM LAMBDOID PROPHAGE"/>
    <property type="match status" value="1"/>
</dbReference>
<gene>
    <name evidence="10" type="ordered locus">Caul_4182</name>
</gene>
<dbReference type="STRING" id="366602.Caul_4182"/>
<evidence type="ECO:0000259" key="9">
    <source>
        <dbReference type="PROSITE" id="PS51737"/>
    </source>
</evidence>
<feature type="transmembrane region" description="Helical" evidence="7">
    <location>
        <begin position="308"/>
        <end position="330"/>
    </location>
</feature>
<keyword evidence="3" id="KW-0233">DNA recombination</keyword>
<dbReference type="Gene3D" id="3.40.50.1390">
    <property type="entry name" value="Resolvase, N-terminal catalytic domain"/>
    <property type="match status" value="1"/>
</dbReference>
<dbReference type="InterPro" id="IPR006118">
    <property type="entry name" value="Recombinase_CS"/>
</dbReference>
<dbReference type="CDD" id="cd00338">
    <property type="entry name" value="Ser_Recombinase"/>
    <property type="match status" value="1"/>
</dbReference>
<dbReference type="InterPro" id="IPR038109">
    <property type="entry name" value="DNA_bind_recomb_sf"/>
</dbReference>
<dbReference type="InterPro" id="IPR006119">
    <property type="entry name" value="Resolv_N"/>
</dbReference>
<dbReference type="PROSITE" id="PS51737">
    <property type="entry name" value="RECOMBINASE_DNA_BIND"/>
    <property type="match status" value="1"/>
</dbReference>
<keyword evidence="7" id="KW-1133">Transmembrane helix</keyword>
<dbReference type="KEGG" id="cak:Caul_4182"/>
<dbReference type="GO" id="GO:0000150">
    <property type="term" value="F:DNA strand exchange activity"/>
    <property type="evidence" value="ECO:0007669"/>
    <property type="project" value="InterPro"/>
</dbReference>
<sequence>MGRARLAPTPSPASRAAVYLRVSTGRQAEHDLSLPDQRRQLDAYCAGKGWKVATEYLEPGNTATDDKRPAFQDMIEAAMTKPAPFDVILVHSFSRFFRDQFQFEFYVRKLAKNGVKVVSITQELGDDPMSHMMRKIMTLFDEYQSKENGKHTLRAMKENARQGFWNGSRPPLGYRVIIAEQRGAKLKKKLEIDPIQAEKVRRIYKLALFGVDGSGPLGLKSIATYLNDNNVRTKDGGRFGIDAVHKVLTRTTYKGEHRFNFTDHKNRARKPDEEHAVAKIPAIVTEDEWQAVQDHLKLRSPTCMASRFVTSQVLLGGICFCGLCGGAMTLRTGKNGRYRYYTCSTKARMGKSGCTGITVPMDKLDDAVVNHLERRLLQPDRLCMLMGNVLDRRHEWVERRRSHVAELRKRSTEAANKLVRLYAAIEDGLVGHGSEGLSDRIRELEAIKKEAAADAERAEAAIDKLGPMITPEAIERMAQATREGLRAPDGSYRRAHVRAVAQRVEVLSTAELKIMGGRTELLRTLAASGGDQSAILEVRSFKPKWRAGRDSNSACPRRLEPIRASHFPYVFRTRKWKIL</sequence>
<dbReference type="Pfam" id="PF13408">
    <property type="entry name" value="Zn_ribbon_recom"/>
    <property type="match status" value="1"/>
</dbReference>
<dbReference type="InterPro" id="IPR036162">
    <property type="entry name" value="Resolvase-like_N_sf"/>
</dbReference>
<dbReference type="AlphaFoldDB" id="B0SYD9"/>
<evidence type="ECO:0000256" key="3">
    <source>
        <dbReference type="ARBA" id="ARBA00023172"/>
    </source>
</evidence>
<feature type="active site" description="O-(5'-phospho-DNA)-serine intermediate" evidence="4 5">
    <location>
        <position position="23"/>
    </location>
</feature>
<evidence type="ECO:0000256" key="7">
    <source>
        <dbReference type="SAM" id="Phobius"/>
    </source>
</evidence>
<evidence type="ECO:0000256" key="2">
    <source>
        <dbReference type="ARBA" id="ARBA00023125"/>
    </source>
</evidence>
<evidence type="ECO:0000256" key="4">
    <source>
        <dbReference type="PIRSR" id="PIRSR606118-50"/>
    </source>
</evidence>
<evidence type="ECO:0000313" key="10">
    <source>
        <dbReference type="EMBL" id="ABZ73306.1"/>
    </source>
</evidence>
<dbReference type="PROSITE" id="PS00397">
    <property type="entry name" value="RECOMBINASES_1"/>
    <property type="match status" value="1"/>
</dbReference>
<dbReference type="PANTHER" id="PTHR30461:SF23">
    <property type="entry name" value="DNA RECOMBINASE-RELATED"/>
    <property type="match status" value="1"/>
</dbReference>
<keyword evidence="1" id="KW-0229">DNA integration</keyword>